<reference evidence="2" key="2">
    <citation type="submission" date="2013-11" db="EMBL/GenBank/DDBJ databases">
        <title>The Genome Sequence of Phytophthora parasitica IAC_01/95.</title>
        <authorList>
            <consortium name="The Broad Institute Genomics Platform"/>
            <person name="Russ C."/>
            <person name="Tyler B."/>
            <person name="Panabieres F."/>
            <person name="Shan W."/>
            <person name="Tripathy S."/>
            <person name="Grunwald N."/>
            <person name="Machado M."/>
            <person name="Johnson C.S."/>
            <person name="Arredondo F."/>
            <person name="Hong C."/>
            <person name="Coffey M."/>
            <person name="Young S.K."/>
            <person name="Zeng Q."/>
            <person name="Gargeya S."/>
            <person name="Fitzgerald M."/>
            <person name="Abouelleil A."/>
            <person name="Alvarado L."/>
            <person name="Chapman S.B."/>
            <person name="Gainer-Dewar J."/>
            <person name="Goldberg J."/>
            <person name="Griggs A."/>
            <person name="Gujja S."/>
            <person name="Hansen M."/>
            <person name="Howarth C."/>
            <person name="Imamovic A."/>
            <person name="Ireland A."/>
            <person name="Larimer J."/>
            <person name="McCowan C."/>
            <person name="Murphy C."/>
            <person name="Pearson M."/>
            <person name="Poon T.W."/>
            <person name="Priest M."/>
            <person name="Roberts A."/>
            <person name="Saif S."/>
            <person name="Shea T."/>
            <person name="Sykes S."/>
            <person name="Wortman J."/>
            <person name="Nusbaum C."/>
            <person name="Birren B."/>
        </authorList>
    </citation>
    <scope>NUCLEOTIDE SEQUENCE [LARGE SCALE GENOMIC DNA]</scope>
    <source>
        <strain evidence="2">IAC_01/95</strain>
    </source>
</reference>
<proteinExistence type="predicted"/>
<evidence type="ECO:0000313" key="1">
    <source>
        <dbReference type="EMBL" id="ETM01559.1"/>
    </source>
</evidence>
<dbReference type="EMBL" id="KI690918">
    <property type="protein sequence ID" value="ETM54771.1"/>
    <property type="molecule type" value="Genomic_DNA"/>
</dbReference>
<sequence>VSLGIIGQYFQGAPPAPPTVSSLLQTLQGTKYINTHVFSRKEYYRHK</sequence>
<name>W2LVQ3_PHYNI</name>
<dbReference type="AlphaFoldDB" id="W2LVQ3"/>
<evidence type="ECO:0000313" key="2">
    <source>
        <dbReference type="EMBL" id="ETM54771.1"/>
    </source>
</evidence>
<protein>
    <submittedName>
        <fullName evidence="1">Uncharacterized protein</fullName>
    </submittedName>
</protein>
<feature type="non-terminal residue" evidence="1">
    <location>
        <position position="1"/>
    </location>
</feature>
<gene>
    <name evidence="2" type="ORF">L914_01942</name>
    <name evidence="1" type="ORF">L917_01872</name>
</gene>
<dbReference type="Proteomes" id="UP000054532">
    <property type="component" value="Unassembled WGS sequence"/>
</dbReference>
<dbReference type="Proteomes" id="UP000054423">
    <property type="component" value="Unassembled WGS sequence"/>
</dbReference>
<dbReference type="EMBL" id="KI677678">
    <property type="protein sequence ID" value="ETM01559.1"/>
    <property type="molecule type" value="Genomic_DNA"/>
</dbReference>
<accession>W2LVQ3</accession>
<organism evidence="1">
    <name type="scientific">Phytophthora nicotianae</name>
    <name type="common">Potato buckeye rot agent</name>
    <name type="synonym">Phytophthora parasitica</name>
    <dbReference type="NCBI Taxonomy" id="4792"/>
    <lineage>
        <taxon>Eukaryota</taxon>
        <taxon>Sar</taxon>
        <taxon>Stramenopiles</taxon>
        <taxon>Oomycota</taxon>
        <taxon>Peronosporomycetes</taxon>
        <taxon>Peronosporales</taxon>
        <taxon>Peronosporaceae</taxon>
        <taxon>Phytophthora</taxon>
    </lineage>
</organism>
<reference evidence="1" key="1">
    <citation type="submission" date="2013-11" db="EMBL/GenBank/DDBJ databases">
        <title>The Genome Sequence of Phytophthora parasitica CHvinca01.</title>
        <authorList>
            <consortium name="The Broad Institute Genomics Platform"/>
            <person name="Russ C."/>
            <person name="Tyler B."/>
            <person name="Panabieres F."/>
            <person name="Shan W."/>
            <person name="Tripathy S."/>
            <person name="Grunwald N."/>
            <person name="Machado M."/>
            <person name="Johnson C.S."/>
            <person name="Arredondo F."/>
            <person name="Hong C."/>
            <person name="Coffey M."/>
            <person name="Young S.K."/>
            <person name="Zeng Q."/>
            <person name="Gargeya S."/>
            <person name="Fitzgerald M."/>
            <person name="Abouelleil A."/>
            <person name="Alvarado L."/>
            <person name="Chapman S.B."/>
            <person name="Gainer-Dewar J."/>
            <person name="Goldberg J."/>
            <person name="Griggs A."/>
            <person name="Gujja S."/>
            <person name="Hansen M."/>
            <person name="Howarth C."/>
            <person name="Imamovic A."/>
            <person name="Ireland A."/>
            <person name="Larimer J."/>
            <person name="McCowan C."/>
            <person name="Murphy C."/>
            <person name="Pearson M."/>
            <person name="Poon T.W."/>
            <person name="Priest M."/>
            <person name="Roberts A."/>
            <person name="Saif S."/>
            <person name="Shea T."/>
            <person name="Sykes S."/>
            <person name="Wortman J."/>
            <person name="Nusbaum C."/>
            <person name="Birren B."/>
        </authorList>
    </citation>
    <scope>NUCLEOTIDE SEQUENCE [LARGE SCALE GENOMIC DNA]</scope>
    <source>
        <strain evidence="1">CHvinca01</strain>
    </source>
</reference>